<keyword evidence="2" id="KW-0460">Magnesium</keyword>
<dbReference type="Proteomes" id="UP000016569">
    <property type="component" value="Unassembled WGS sequence"/>
</dbReference>
<sequence length="329" mass="34588">MPGVDAADEFETIERLFRPLAHPEWGRGLIDDVAALPSRPGYDLILTKDAMVEGVHFLPDDPLDTVARKLLRVNLSDLAAKGAEPFGYLLACFWPEASGWLEREAFAAGLAEDQVKFGVHLLGGDTVVTPGPASFSLTALGWVPHGRAVARAGAQPGDLIVVTGMIGDGILGLKAARGELGLEDERVAALTAHYRTPEPRVDFALAVREHAAAALDVSDGLIADMGHMASASGVGILIDLEKLPLSRAATAWFETRVDPVAALTELATGGDDYEIVMAVPPAAVEGLKRAADASHLRLTVLGAATQGEGVTVRHGGEVVPVKTTGWRHG</sequence>
<dbReference type="Gene3D" id="3.30.1330.10">
    <property type="entry name" value="PurM-like, N-terminal domain"/>
    <property type="match status" value="1"/>
</dbReference>
<keyword evidence="2" id="KW-0479">Metal-binding</keyword>
<dbReference type="CDD" id="cd02194">
    <property type="entry name" value="ThiL"/>
    <property type="match status" value="1"/>
</dbReference>
<name>A0A8E0KJD4_9CAUL</name>
<feature type="binding site" evidence="2">
    <location>
        <position position="32"/>
    </location>
    <ligand>
        <name>Mg(2+)</name>
        <dbReference type="ChEBI" id="CHEBI:18420"/>
        <label>4</label>
    </ligand>
</feature>
<evidence type="ECO:0000259" key="3">
    <source>
        <dbReference type="Pfam" id="PF00586"/>
    </source>
</evidence>
<feature type="binding site" evidence="2">
    <location>
        <position position="271"/>
    </location>
    <ligand>
        <name>substrate</name>
    </ligand>
</feature>
<feature type="binding site" evidence="2">
    <location>
        <position position="125"/>
    </location>
    <ligand>
        <name>Mg(2+)</name>
        <dbReference type="ChEBI" id="CHEBI:18420"/>
        <label>1</label>
    </ligand>
</feature>
<comment type="function">
    <text evidence="2">Catalyzes the ATP-dependent phosphorylation of thiamine-monophosphate (TMP) to form thiamine-pyrophosphate (TPP), the active form of vitamin B1.</text>
</comment>
<dbReference type="Pfam" id="PF02769">
    <property type="entry name" value="AIRS_C"/>
    <property type="match status" value="1"/>
</dbReference>
<dbReference type="SUPFAM" id="SSF56042">
    <property type="entry name" value="PurM C-terminal domain-like"/>
    <property type="match status" value="1"/>
</dbReference>
<feature type="domain" description="PurM-like N-terminal" evidence="3">
    <location>
        <begin position="31"/>
        <end position="143"/>
    </location>
</feature>
<feature type="binding site" evidence="2">
    <location>
        <begin position="124"/>
        <end position="125"/>
    </location>
    <ligand>
        <name>ATP</name>
        <dbReference type="ChEBI" id="CHEBI:30616"/>
    </ligand>
</feature>
<reference evidence="6" key="1">
    <citation type="journal article" date="2013" name="Genome Announc.">
        <title>Draft Genome Sequence of the Dimorphic Prosthecate Bacterium Brevundimonas abyssalis TAR-001T.</title>
        <authorList>
            <person name="Tsubouchi T."/>
            <person name="Nishi S."/>
            <person name="Usui K."/>
            <person name="Shimane Y."/>
            <person name="Takaki Y."/>
            <person name="Maruyama T."/>
            <person name="Hatada Y."/>
        </authorList>
    </citation>
    <scope>NUCLEOTIDE SEQUENCE [LARGE SCALE GENOMIC DNA]</scope>
    <source>
        <strain evidence="6">TAR-001</strain>
    </source>
</reference>
<feature type="binding site" evidence="2">
    <location>
        <position position="49"/>
    </location>
    <ligand>
        <name>Mg(2+)</name>
        <dbReference type="ChEBI" id="CHEBI:18420"/>
        <label>2</label>
    </ligand>
</feature>
<evidence type="ECO:0000313" key="5">
    <source>
        <dbReference type="EMBL" id="GAD59301.1"/>
    </source>
</evidence>
<proteinExistence type="inferred from homology"/>
<gene>
    <name evidence="2" type="primary">thiL</name>
    <name evidence="5" type="ORF">MBEBAB_1551</name>
</gene>
<comment type="miscellaneous">
    <text evidence="2">Reaction mechanism of ThiL seems to utilize a direct, inline transfer of the gamma-phosphate of ATP to TMP rather than a phosphorylated enzyme intermediate.</text>
</comment>
<comment type="similarity">
    <text evidence="2">Belongs to the thiamine-monophosphate kinase family.</text>
</comment>
<dbReference type="Gene3D" id="3.90.650.10">
    <property type="entry name" value="PurM-like C-terminal domain"/>
    <property type="match status" value="1"/>
</dbReference>
<feature type="binding site" evidence="2">
    <location>
        <position position="77"/>
    </location>
    <ligand>
        <name>Mg(2+)</name>
        <dbReference type="ChEBI" id="CHEBI:18420"/>
        <label>4</label>
    </ligand>
</feature>
<dbReference type="InterPro" id="IPR036921">
    <property type="entry name" value="PurM-like_N_sf"/>
</dbReference>
<dbReference type="PANTHER" id="PTHR30270:SF0">
    <property type="entry name" value="THIAMINE-MONOPHOSPHATE KINASE"/>
    <property type="match status" value="1"/>
</dbReference>
<dbReference type="EC" id="2.7.4.16" evidence="2"/>
<comment type="caution">
    <text evidence="2">Lacks conserved residue(s) required for the propagation of feature annotation.</text>
</comment>
<protein>
    <recommendedName>
        <fullName evidence="2">Thiamine-monophosphate kinase</fullName>
        <shortName evidence="2">TMP kinase</shortName>
        <shortName evidence="2">Thiamine-phosphate kinase</shortName>
        <ecNumber evidence="2">2.7.4.16</ecNumber>
    </recommendedName>
</protein>
<dbReference type="UniPathway" id="UPA00060">
    <property type="reaction ID" value="UER00142"/>
</dbReference>
<keyword evidence="6" id="KW-1185">Reference proteome</keyword>
<evidence type="ECO:0000313" key="6">
    <source>
        <dbReference type="Proteomes" id="UP000016569"/>
    </source>
</evidence>
<dbReference type="Pfam" id="PF00586">
    <property type="entry name" value="AIRS"/>
    <property type="match status" value="1"/>
</dbReference>
<organism evidence="5 6">
    <name type="scientific">Brevundimonas abyssalis TAR-001</name>
    <dbReference type="NCBI Taxonomy" id="1391729"/>
    <lineage>
        <taxon>Bacteria</taxon>
        <taxon>Pseudomonadati</taxon>
        <taxon>Pseudomonadota</taxon>
        <taxon>Alphaproteobacteria</taxon>
        <taxon>Caulobacterales</taxon>
        <taxon>Caulobacteraceae</taxon>
        <taxon>Brevundimonas</taxon>
    </lineage>
</organism>
<dbReference type="HAMAP" id="MF_02128">
    <property type="entry name" value="TMP_kinase"/>
    <property type="match status" value="1"/>
</dbReference>
<comment type="caution">
    <text evidence="5">The sequence shown here is derived from an EMBL/GenBank/DDBJ whole genome shotgun (WGS) entry which is preliminary data.</text>
</comment>
<feature type="binding site" evidence="2">
    <location>
        <position position="49"/>
    </location>
    <ligand>
        <name>Mg(2+)</name>
        <dbReference type="ChEBI" id="CHEBI:18420"/>
        <label>1</label>
    </ligand>
</feature>
<keyword evidence="2 5" id="KW-0418">Kinase</keyword>
<dbReference type="InterPro" id="IPR006283">
    <property type="entry name" value="ThiL-like"/>
</dbReference>
<dbReference type="PANTHER" id="PTHR30270">
    <property type="entry name" value="THIAMINE-MONOPHOSPHATE KINASE"/>
    <property type="match status" value="1"/>
</dbReference>
<dbReference type="PIRSF" id="PIRSF005303">
    <property type="entry name" value="Thiam_monoph_kin"/>
    <property type="match status" value="1"/>
</dbReference>
<keyword evidence="2" id="KW-0067">ATP-binding</keyword>
<feature type="binding site" evidence="2">
    <location>
        <position position="56"/>
    </location>
    <ligand>
        <name>substrate</name>
    </ligand>
</feature>
<dbReference type="InterPro" id="IPR016188">
    <property type="entry name" value="PurM-like_N"/>
</dbReference>
<dbReference type="InterPro" id="IPR036676">
    <property type="entry name" value="PurM-like_C_sf"/>
</dbReference>
<feature type="binding site" evidence="2">
    <location>
        <position position="77"/>
    </location>
    <ligand>
        <name>Mg(2+)</name>
        <dbReference type="ChEBI" id="CHEBI:18420"/>
        <label>3</label>
    </ligand>
</feature>
<dbReference type="GO" id="GO:0009030">
    <property type="term" value="F:thiamine-phosphate kinase activity"/>
    <property type="evidence" value="ECO:0007669"/>
    <property type="project" value="UniProtKB-UniRule"/>
</dbReference>
<feature type="binding site" evidence="2">
    <location>
        <position position="218"/>
    </location>
    <ligand>
        <name>ATP</name>
        <dbReference type="ChEBI" id="CHEBI:30616"/>
    </ligand>
</feature>
<feature type="binding site" evidence="2">
    <location>
        <position position="219"/>
    </location>
    <ligand>
        <name>Mg(2+)</name>
        <dbReference type="ChEBI" id="CHEBI:18420"/>
        <label>5</label>
    </ligand>
</feature>
<evidence type="ECO:0000256" key="2">
    <source>
        <dbReference type="HAMAP-Rule" id="MF_02128"/>
    </source>
</evidence>
<comment type="pathway">
    <text evidence="2">Cofactor biosynthesis; thiamine diphosphate biosynthesis; thiamine diphosphate from thiamine phosphate: step 1/1.</text>
</comment>
<dbReference type="OrthoDB" id="9802811at2"/>
<dbReference type="EMBL" id="BATC01000023">
    <property type="protein sequence ID" value="GAD59301.1"/>
    <property type="molecule type" value="Genomic_DNA"/>
</dbReference>
<dbReference type="RefSeq" id="WP_021697396.1">
    <property type="nucleotide sequence ID" value="NZ_BATC01000023.1"/>
</dbReference>
<feature type="binding site" evidence="2">
    <location>
        <position position="151"/>
    </location>
    <ligand>
        <name>ATP</name>
        <dbReference type="ChEBI" id="CHEBI:30616"/>
    </ligand>
</feature>
<keyword evidence="2" id="KW-0547">Nucleotide-binding</keyword>
<dbReference type="AlphaFoldDB" id="A0A8E0KJD4"/>
<dbReference type="NCBIfam" id="TIGR01379">
    <property type="entry name" value="thiL"/>
    <property type="match status" value="1"/>
</dbReference>
<feature type="binding site" evidence="2">
    <location>
        <position position="47"/>
    </location>
    <ligand>
        <name>Mg(2+)</name>
        <dbReference type="ChEBI" id="CHEBI:18420"/>
        <label>4</label>
    </ligand>
</feature>
<feature type="domain" description="PurM-like C-terminal" evidence="4">
    <location>
        <begin position="155"/>
        <end position="313"/>
    </location>
</feature>
<dbReference type="GO" id="GO:0009228">
    <property type="term" value="P:thiamine biosynthetic process"/>
    <property type="evidence" value="ECO:0007669"/>
    <property type="project" value="UniProtKB-KW"/>
</dbReference>
<evidence type="ECO:0000259" key="4">
    <source>
        <dbReference type="Pfam" id="PF02769"/>
    </source>
</evidence>
<dbReference type="InterPro" id="IPR010918">
    <property type="entry name" value="PurM-like_C_dom"/>
</dbReference>
<dbReference type="GO" id="GO:0000287">
    <property type="term" value="F:magnesium ion binding"/>
    <property type="evidence" value="ECO:0007669"/>
    <property type="project" value="UniProtKB-UniRule"/>
</dbReference>
<dbReference type="GO" id="GO:0005524">
    <property type="term" value="F:ATP binding"/>
    <property type="evidence" value="ECO:0007669"/>
    <property type="project" value="UniProtKB-UniRule"/>
</dbReference>
<keyword evidence="2" id="KW-0808">Transferase</keyword>
<feature type="binding site" evidence="2">
    <location>
        <position position="77"/>
    </location>
    <ligand>
        <name>Mg(2+)</name>
        <dbReference type="ChEBI" id="CHEBI:18420"/>
        <label>2</label>
    </ligand>
</feature>
<keyword evidence="1 2" id="KW-0784">Thiamine biosynthesis</keyword>
<feature type="binding site" evidence="2">
    <location>
        <position position="216"/>
    </location>
    <ligand>
        <name>Mg(2+)</name>
        <dbReference type="ChEBI" id="CHEBI:18420"/>
        <label>3</label>
    </ligand>
</feature>
<dbReference type="SUPFAM" id="SSF55326">
    <property type="entry name" value="PurM N-terminal domain-like"/>
    <property type="match status" value="1"/>
</dbReference>
<feature type="binding site" evidence="2">
    <location>
        <position position="326"/>
    </location>
    <ligand>
        <name>substrate</name>
    </ligand>
</feature>
<accession>A0A8E0KJD4</accession>
<comment type="catalytic activity">
    <reaction evidence="2">
        <text>thiamine phosphate + ATP = thiamine diphosphate + ADP</text>
        <dbReference type="Rhea" id="RHEA:15913"/>
        <dbReference type="ChEBI" id="CHEBI:30616"/>
        <dbReference type="ChEBI" id="CHEBI:37575"/>
        <dbReference type="ChEBI" id="CHEBI:58937"/>
        <dbReference type="ChEBI" id="CHEBI:456216"/>
        <dbReference type="EC" id="2.7.4.16"/>
    </reaction>
</comment>
<evidence type="ECO:0000256" key="1">
    <source>
        <dbReference type="ARBA" id="ARBA00022977"/>
    </source>
</evidence>
<feature type="binding site" evidence="2">
    <location>
        <position position="32"/>
    </location>
    <ligand>
        <name>Mg(2+)</name>
        <dbReference type="ChEBI" id="CHEBI:18420"/>
        <label>3</label>
    </ligand>
</feature>
<dbReference type="GO" id="GO:0009229">
    <property type="term" value="P:thiamine diphosphate biosynthetic process"/>
    <property type="evidence" value="ECO:0007669"/>
    <property type="project" value="UniProtKB-UniRule"/>
</dbReference>